<dbReference type="InterPro" id="IPR052350">
    <property type="entry name" value="Metallo-dep_Lactonases"/>
</dbReference>
<gene>
    <name evidence="3" type="ORF">JK358_06780</name>
</gene>
<dbReference type="InterPro" id="IPR006680">
    <property type="entry name" value="Amidohydro-rel"/>
</dbReference>
<evidence type="ECO:0000256" key="1">
    <source>
        <dbReference type="ARBA" id="ARBA00038310"/>
    </source>
</evidence>
<dbReference type="PANTHER" id="PTHR43569">
    <property type="entry name" value="AMIDOHYDROLASE"/>
    <property type="match status" value="1"/>
</dbReference>
<keyword evidence="4" id="KW-1185">Reference proteome</keyword>
<accession>A0ABS1M0Q8</accession>
<name>A0ABS1M0Q8_9NOCA</name>
<dbReference type="Proteomes" id="UP000602198">
    <property type="component" value="Unassembled WGS sequence"/>
</dbReference>
<evidence type="ECO:0000313" key="3">
    <source>
        <dbReference type="EMBL" id="MBL1074096.1"/>
    </source>
</evidence>
<feature type="domain" description="Amidohydrolase-related" evidence="2">
    <location>
        <begin position="7"/>
        <end position="285"/>
    </location>
</feature>
<comment type="similarity">
    <text evidence="1">Belongs to the metallo-dependent hydrolases superfamily.</text>
</comment>
<dbReference type="Pfam" id="PF04909">
    <property type="entry name" value="Amidohydro_2"/>
    <property type="match status" value="1"/>
</dbReference>
<reference evidence="3 4" key="1">
    <citation type="submission" date="2021-01" db="EMBL/GenBank/DDBJ databases">
        <title>WGS of actinomycetes isolated from Thailand.</title>
        <authorList>
            <person name="Thawai C."/>
        </authorList>
    </citation>
    <scope>NUCLEOTIDE SEQUENCE [LARGE SCALE GENOMIC DNA]</scope>
    <source>
        <strain evidence="3 4">LPG 2</strain>
    </source>
</reference>
<proteinExistence type="inferred from homology"/>
<dbReference type="RefSeq" id="WP_201944927.1">
    <property type="nucleotide sequence ID" value="NZ_JAERRJ010000002.1"/>
</dbReference>
<dbReference type="InterPro" id="IPR032466">
    <property type="entry name" value="Metal_Hydrolase"/>
</dbReference>
<evidence type="ECO:0000259" key="2">
    <source>
        <dbReference type="Pfam" id="PF04909"/>
    </source>
</evidence>
<dbReference type="PANTHER" id="PTHR43569:SF2">
    <property type="entry name" value="AMIDOHYDROLASE-RELATED DOMAIN-CONTAINING PROTEIN"/>
    <property type="match status" value="1"/>
</dbReference>
<dbReference type="SUPFAM" id="SSF51556">
    <property type="entry name" value="Metallo-dependent hydrolases"/>
    <property type="match status" value="1"/>
</dbReference>
<comment type="caution">
    <text evidence="3">The sequence shown here is derived from an EMBL/GenBank/DDBJ whole genome shotgun (WGS) entry which is preliminary data.</text>
</comment>
<protein>
    <submittedName>
        <fullName evidence="3">Amidohydrolase family protein</fullName>
    </submittedName>
</protein>
<evidence type="ECO:0000313" key="4">
    <source>
        <dbReference type="Proteomes" id="UP000602198"/>
    </source>
</evidence>
<sequence length="291" mass="32187">MPTIPIVDGHLHLWDTSHDWYPKLAAFAVQLGKPELAQPFLLADYERAAGETRVAGLVHVSATTAPHAYLAETRWVSDLAARADRPVALIGTVDPTLPTGDLVDHLEQQSRSPQFRGVRVYRGLVPNTPAADTVAAWLRDHDAVFDLVTSPADTTDWIDFLAGYPTLRVVLEHLGLPGGFDQDQRNAWQKSLTLAAKETDWRCKVSGLGMICPDLSWDSLAFWLETTADLWGWRRLLFGSNMPVDTRAGSFTELLATVDRMVAADATEQEAEFFYADNAAETYRLGPLSAR</sequence>
<dbReference type="EMBL" id="JAERRJ010000002">
    <property type="protein sequence ID" value="MBL1074096.1"/>
    <property type="molecule type" value="Genomic_DNA"/>
</dbReference>
<dbReference type="Gene3D" id="3.20.20.140">
    <property type="entry name" value="Metal-dependent hydrolases"/>
    <property type="match status" value="1"/>
</dbReference>
<organism evidence="3 4">
    <name type="scientific">Nocardia acididurans</name>
    <dbReference type="NCBI Taxonomy" id="2802282"/>
    <lineage>
        <taxon>Bacteria</taxon>
        <taxon>Bacillati</taxon>
        <taxon>Actinomycetota</taxon>
        <taxon>Actinomycetes</taxon>
        <taxon>Mycobacteriales</taxon>
        <taxon>Nocardiaceae</taxon>
        <taxon>Nocardia</taxon>
    </lineage>
</organism>